<dbReference type="Gene3D" id="3.10.180.10">
    <property type="entry name" value="2,3-Dihydroxybiphenyl 1,2-Dioxygenase, domain 1"/>
    <property type="match status" value="1"/>
</dbReference>
<dbReference type="Proteomes" id="UP000254893">
    <property type="component" value="Unassembled WGS sequence"/>
</dbReference>
<evidence type="ECO:0000259" key="1">
    <source>
        <dbReference type="Pfam" id="PF06983"/>
    </source>
</evidence>
<feature type="domain" description="PhnB-like" evidence="1">
    <location>
        <begin position="27"/>
        <end position="127"/>
    </location>
</feature>
<dbReference type="Pfam" id="PF06983">
    <property type="entry name" value="3-dmu-9_3-mt"/>
    <property type="match status" value="1"/>
</dbReference>
<dbReference type="SUPFAM" id="SSF54593">
    <property type="entry name" value="Glyoxalase/Bleomycin resistance protein/Dihydroxybiphenyl dioxygenase"/>
    <property type="match status" value="1"/>
</dbReference>
<keyword evidence="2" id="KW-0489">Methyltransferase</keyword>
<dbReference type="PIRSF" id="PIRSF021700">
    <property type="entry name" value="3_dmu_93_MTrfase"/>
    <property type="match status" value="1"/>
</dbReference>
<dbReference type="InterPro" id="IPR028973">
    <property type="entry name" value="PhnB-like"/>
</dbReference>
<protein>
    <submittedName>
        <fullName evidence="2">3-demethylubiquinone-9 3-methyltransferase</fullName>
    </submittedName>
</protein>
<keyword evidence="2" id="KW-0830">Ubiquinone</keyword>
<dbReference type="CDD" id="cd06588">
    <property type="entry name" value="PhnB_like"/>
    <property type="match status" value="1"/>
</dbReference>
<dbReference type="GO" id="GO:0008168">
    <property type="term" value="F:methyltransferase activity"/>
    <property type="evidence" value="ECO:0007669"/>
    <property type="project" value="UniProtKB-KW"/>
</dbReference>
<dbReference type="PANTHER" id="PTHR33990:SF2">
    <property type="entry name" value="PHNB-LIKE DOMAIN-CONTAINING PROTEIN"/>
    <property type="match status" value="1"/>
</dbReference>
<proteinExistence type="predicted"/>
<organism evidence="2 3">
    <name type="scientific">Sphingobacterium spiritivorum</name>
    <name type="common">Flavobacterium spiritivorum</name>
    <dbReference type="NCBI Taxonomy" id="258"/>
    <lineage>
        <taxon>Bacteria</taxon>
        <taxon>Pseudomonadati</taxon>
        <taxon>Bacteroidota</taxon>
        <taxon>Sphingobacteriia</taxon>
        <taxon>Sphingobacteriales</taxon>
        <taxon>Sphingobacteriaceae</taxon>
        <taxon>Sphingobacterium</taxon>
    </lineage>
</organism>
<dbReference type="InterPro" id="IPR009725">
    <property type="entry name" value="3_dmu_93_MTrfase"/>
</dbReference>
<dbReference type="AlphaFoldDB" id="A0A380CNN0"/>
<evidence type="ECO:0000313" key="2">
    <source>
        <dbReference type="EMBL" id="SUJ24116.1"/>
    </source>
</evidence>
<name>A0A380CNN0_SPHSI</name>
<evidence type="ECO:0000313" key="3">
    <source>
        <dbReference type="Proteomes" id="UP000254893"/>
    </source>
</evidence>
<sequence>MSFFITNLILSSKINELINPYSMKQMMYPCLWFAGNATEAVDFYISIFRDSRILSANSLVTFLEIKGQKFMALNGRPDFEPSQATSLVIECTSQDEIDQYWEAITKEGEESMCGWCKDKYGFSWQIIPENMEKLLFQSANAERAVQAMMGMKKIDIAALENA</sequence>
<keyword evidence="2" id="KW-0808">Transferase</keyword>
<dbReference type="PANTHER" id="PTHR33990">
    <property type="entry name" value="PROTEIN YJDN-RELATED"/>
    <property type="match status" value="1"/>
</dbReference>
<dbReference type="RefSeq" id="WP_115170915.1">
    <property type="nucleotide sequence ID" value="NZ_UGYW01000002.1"/>
</dbReference>
<gene>
    <name evidence="2" type="ORF">NCTC11388_03442</name>
</gene>
<dbReference type="EMBL" id="UGYW01000002">
    <property type="protein sequence ID" value="SUJ24116.1"/>
    <property type="molecule type" value="Genomic_DNA"/>
</dbReference>
<accession>A0A380CNN0</accession>
<dbReference type="GO" id="GO:0032259">
    <property type="term" value="P:methylation"/>
    <property type="evidence" value="ECO:0007669"/>
    <property type="project" value="UniProtKB-KW"/>
</dbReference>
<dbReference type="InterPro" id="IPR029068">
    <property type="entry name" value="Glyas_Bleomycin-R_OHBP_Dase"/>
</dbReference>
<reference evidence="2 3" key="1">
    <citation type="submission" date="2018-06" db="EMBL/GenBank/DDBJ databases">
        <authorList>
            <consortium name="Pathogen Informatics"/>
            <person name="Doyle S."/>
        </authorList>
    </citation>
    <scope>NUCLEOTIDE SEQUENCE [LARGE SCALE GENOMIC DNA]</scope>
    <source>
        <strain evidence="2 3">NCTC11388</strain>
    </source>
</reference>